<dbReference type="InterPro" id="IPR003609">
    <property type="entry name" value="Pan_app"/>
</dbReference>
<evidence type="ECO:0000256" key="8">
    <source>
        <dbReference type="ARBA" id="ARBA00022734"/>
    </source>
</evidence>
<evidence type="ECO:0000256" key="3">
    <source>
        <dbReference type="ARBA" id="ARBA00022475"/>
    </source>
</evidence>
<dbReference type="FunFam" id="3.30.200.20:FF:000330">
    <property type="entry name" value="G-type lectin S-receptor-like serine/threonine-protein kinase At4g03230"/>
    <property type="match status" value="1"/>
</dbReference>
<evidence type="ECO:0000256" key="12">
    <source>
        <dbReference type="ARBA" id="ARBA00022989"/>
    </source>
</evidence>
<dbReference type="PANTHER" id="PTHR32444:SF234">
    <property type="entry name" value="RECEPTOR-LIKE SERINE_THREONINE-PROTEIN KINASE"/>
    <property type="match status" value="1"/>
</dbReference>
<protein>
    <recommendedName>
        <fullName evidence="2">non-specific serine/threonine protein kinase</fullName>
        <ecNumber evidence="2">2.7.11.1</ecNumber>
    </recommendedName>
</protein>
<dbReference type="AlphaFoldDB" id="A0A2R6PXQ8"/>
<dbReference type="PROSITE" id="PS00107">
    <property type="entry name" value="PROTEIN_KINASE_ATP"/>
    <property type="match status" value="1"/>
</dbReference>
<dbReference type="SUPFAM" id="SSF56112">
    <property type="entry name" value="Protein kinase-like (PK-like)"/>
    <property type="match status" value="1"/>
</dbReference>
<keyword evidence="15 26" id="KW-0675">Receptor</keyword>
<dbReference type="STRING" id="1590841.A0A2R6PXQ8"/>
<dbReference type="Gramene" id="PSR98540">
    <property type="protein sequence ID" value="PSR98540"/>
    <property type="gene ID" value="CEY00_Acc25057"/>
</dbReference>
<evidence type="ECO:0000259" key="24">
    <source>
        <dbReference type="PROSITE" id="PS50927"/>
    </source>
</evidence>
<evidence type="ECO:0000256" key="18">
    <source>
        <dbReference type="ARBA" id="ARBA00048679"/>
    </source>
</evidence>
<dbReference type="GO" id="GO:0004674">
    <property type="term" value="F:protein serine/threonine kinase activity"/>
    <property type="evidence" value="ECO:0007669"/>
    <property type="project" value="UniProtKB-KW"/>
</dbReference>
<comment type="subcellular location">
    <subcellularLocation>
        <location evidence="1">Cell membrane</location>
        <topology evidence="1">Single-pass type I membrane protein</topology>
    </subcellularLocation>
</comment>
<dbReference type="Pfam" id="PF00954">
    <property type="entry name" value="S_locus_glycop"/>
    <property type="match status" value="2"/>
</dbReference>
<keyword evidence="19" id="KW-0245">EGF-like domain</keyword>
<evidence type="ECO:0000256" key="7">
    <source>
        <dbReference type="ARBA" id="ARBA00022729"/>
    </source>
</evidence>
<evidence type="ECO:0000256" key="17">
    <source>
        <dbReference type="ARBA" id="ARBA00047899"/>
    </source>
</evidence>
<dbReference type="InterPro" id="IPR036426">
    <property type="entry name" value="Bulb-type_lectin_dom_sf"/>
</dbReference>
<dbReference type="InterPro" id="IPR001245">
    <property type="entry name" value="Ser-Thr/Tyr_kinase_cat_dom"/>
</dbReference>
<dbReference type="SUPFAM" id="SSF51110">
    <property type="entry name" value="alpha-D-mannose-specific plant lectins"/>
    <property type="match status" value="2"/>
</dbReference>
<dbReference type="GO" id="GO:0005886">
    <property type="term" value="C:plasma membrane"/>
    <property type="evidence" value="ECO:0007669"/>
    <property type="project" value="UniProtKB-SubCell"/>
</dbReference>
<dbReference type="SMART" id="SM00220">
    <property type="entry name" value="S_TKc"/>
    <property type="match status" value="1"/>
</dbReference>
<evidence type="ECO:0000256" key="1">
    <source>
        <dbReference type="ARBA" id="ARBA00004251"/>
    </source>
</evidence>
<dbReference type="SMART" id="SM00473">
    <property type="entry name" value="PAN_AP"/>
    <property type="match status" value="2"/>
</dbReference>
<dbReference type="InterPro" id="IPR000742">
    <property type="entry name" value="EGF"/>
</dbReference>
<evidence type="ECO:0000259" key="23">
    <source>
        <dbReference type="PROSITE" id="PS50026"/>
    </source>
</evidence>
<dbReference type="FunFam" id="1.10.510.10:FF:000060">
    <property type="entry name" value="G-type lectin S-receptor-like serine/threonine-protein kinase"/>
    <property type="match status" value="1"/>
</dbReference>
<feature type="domain" description="Apple" evidence="25">
    <location>
        <begin position="213"/>
        <end position="295"/>
    </location>
</feature>
<sequence length="1091" mass="122950">MVKLLDSGNLVLSSGSTESYLWQSFDHPSDTLLAGMKLGWDLRIGLNRYLTSWRNPDDPSTGEFSYGIELFGLPQNVLRKNSVKSFRSSHWLGVQYSGAGVYPNHVFNSNFVLNSQEVYYEYGLYDQLTRSVLNYSGTLQRLVWKSSSQEWFVMYSFPTDPCDSYGQCGPNAVCTINNLQICSCLAGYVPKSSQDWEMHIWSGGCVHKNPLNCSEGEGFIELTGVEIPDLLRFWMNTSMTPNECEVQCLKNCSCTAYTHSAITEGSHSCLLWYGDLIDMKRHMIYGDQNLYIRVTASELEGRSDSKKKVQLMAVMIPVSVALLFLVLASCITWKRRTQKQDSKHRYLGIWYSNIPTQTVVWVANRNHPLNDSSGVLKIGDDGNLILLDETKRVVWNTSIQKVSSETTMVKLLDSGNLVLSSGSTESYLWQSFDHPSDTLLAGMKLGWDLRIGLNRYLTSWRNPDDPSTGEFSYGIELFGLPQNVLRKNSVKSFRSSHWLGVQYSGAGVYPNHVFNSNFVLNSQEVYYEYGLYDQLTRSVLNYSGTLQRLVWKSSSQEWFVMYSFPTDPCDSYGQCGPNAVCTINNLKICSCLAGYVPKSSQDWEIHIWSGGCVRKNPLNCSEGEGFIELKGVEIPDLLRFWMNPSMTPNECEVQCLKNCSCTAYTHSVITEGNRSCFLWYGDLIDVKRHMIYGSQNLYIRVLASELEGRSDSQKKVQLMAVMIPVSVALLFLVLASCITWKRRTQKQGSKPGFSFKVDENIELPIFSVVTIAEATNNFSFSNKIGEGGFGSVYKGQLSTGQEIAVKRLSENSHQGLHEFKNEVILISKLQHRNLVRLLGCCVQGEERMLIYEYMSNGSLSSFIFDNRSNSLTWSRRFNIIVGIARGLLYLHRDSRLRIIHRDLKASNVLLDGEMNPKISDFGIARAFGGDQLLDKTRTVMGTYGYMSPEYVIHGLFSMKSDVYSFGVLVLEIVSGKRNGELCDPDQSLRLLGHTWKLWNEGKAIELLDVPMEDSFAFLEVLKCIQIGLLCVQKRPEDRPTMASVLSALDSEIITLPQPKQPSFDAERSTDVTLDGKLGATNNMTITVLVGR</sequence>
<dbReference type="GO" id="GO:0048544">
    <property type="term" value="P:recognition of pollen"/>
    <property type="evidence" value="ECO:0007669"/>
    <property type="project" value="InterPro"/>
</dbReference>
<dbReference type="OMA" id="NECEVQC"/>
<keyword evidence="27" id="KW-1185">Reference proteome</keyword>
<dbReference type="InterPro" id="IPR017441">
    <property type="entry name" value="Protein_kinase_ATP_BS"/>
</dbReference>
<evidence type="ECO:0000256" key="9">
    <source>
        <dbReference type="ARBA" id="ARBA00022741"/>
    </source>
</evidence>
<dbReference type="OrthoDB" id="1910371at2759"/>
<feature type="domain" description="EGF-like" evidence="23">
    <location>
        <begin position="565"/>
        <end position="601"/>
    </location>
</feature>
<evidence type="ECO:0000256" key="20">
    <source>
        <dbReference type="PROSITE-ProRule" id="PRU10141"/>
    </source>
</evidence>
<dbReference type="EC" id="2.7.11.1" evidence="2"/>
<dbReference type="Gene3D" id="2.90.10.10">
    <property type="entry name" value="Bulb-type lectin domain"/>
    <property type="match status" value="1"/>
</dbReference>
<feature type="domain" description="Protein kinase" evidence="22">
    <location>
        <begin position="778"/>
        <end position="1053"/>
    </location>
</feature>
<keyword evidence="12 21" id="KW-1133">Transmembrane helix</keyword>
<comment type="caution">
    <text evidence="26">The sequence shown here is derived from an EMBL/GenBank/DDBJ whole genome shotgun (WGS) entry which is preliminary data.</text>
</comment>
<evidence type="ECO:0000256" key="15">
    <source>
        <dbReference type="ARBA" id="ARBA00023170"/>
    </source>
</evidence>
<feature type="binding site" evidence="20">
    <location>
        <position position="806"/>
    </location>
    <ligand>
        <name>ATP</name>
        <dbReference type="ChEBI" id="CHEBI:30616"/>
    </ligand>
</feature>
<keyword evidence="3" id="KW-1003">Cell membrane</keyword>
<evidence type="ECO:0000313" key="26">
    <source>
        <dbReference type="EMBL" id="PSR98540.1"/>
    </source>
</evidence>
<dbReference type="InterPro" id="IPR011009">
    <property type="entry name" value="Kinase-like_dom_sf"/>
</dbReference>
<proteinExistence type="predicted"/>
<feature type="domain" description="EGF-like" evidence="23">
    <location>
        <begin position="158"/>
        <end position="194"/>
    </location>
</feature>
<keyword evidence="16" id="KW-0325">Glycoprotein</keyword>
<feature type="transmembrane region" description="Helical" evidence="21">
    <location>
        <begin position="718"/>
        <end position="741"/>
    </location>
</feature>
<dbReference type="Gene3D" id="3.30.200.20">
    <property type="entry name" value="Phosphorylase Kinase, domain 1"/>
    <property type="match status" value="1"/>
</dbReference>
<evidence type="ECO:0000313" key="27">
    <source>
        <dbReference type="Proteomes" id="UP000241394"/>
    </source>
</evidence>
<dbReference type="CDD" id="cd00028">
    <property type="entry name" value="B_lectin"/>
    <property type="match status" value="1"/>
</dbReference>
<feature type="domain" description="Apple" evidence="25">
    <location>
        <begin position="620"/>
        <end position="702"/>
    </location>
</feature>
<dbReference type="PROSITE" id="PS50948">
    <property type="entry name" value="PAN"/>
    <property type="match status" value="2"/>
</dbReference>
<dbReference type="InterPro" id="IPR008271">
    <property type="entry name" value="Ser/Thr_kinase_AS"/>
</dbReference>
<feature type="transmembrane region" description="Helical" evidence="21">
    <location>
        <begin position="311"/>
        <end position="333"/>
    </location>
</feature>
<organism evidence="26 27">
    <name type="scientific">Actinidia chinensis var. chinensis</name>
    <name type="common">Chinese soft-hair kiwi</name>
    <dbReference type="NCBI Taxonomy" id="1590841"/>
    <lineage>
        <taxon>Eukaryota</taxon>
        <taxon>Viridiplantae</taxon>
        <taxon>Streptophyta</taxon>
        <taxon>Embryophyta</taxon>
        <taxon>Tracheophyta</taxon>
        <taxon>Spermatophyta</taxon>
        <taxon>Magnoliopsida</taxon>
        <taxon>eudicotyledons</taxon>
        <taxon>Gunneridae</taxon>
        <taxon>Pentapetalae</taxon>
        <taxon>asterids</taxon>
        <taxon>Ericales</taxon>
        <taxon>Actinidiaceae</taxon>
        <taxon>Actinidia</taxon>
    </lineage>
</organism>
<dbReference type="Pfam" id="PF07714">
    <property type="entry name" value="PK_Tyr_Ser-Thr"/>
    <property type="match status" value="1"/>
</dbReference>
<evidence type="ECO:0000256" key="4">
    <source>
        <dbReference type="ARBA" id="ARBA00022527"/>
    </source>
</evidence>
<dbReference type="InterPro" id="IPR001480">
    <property type="entry name" value="Bulb-type_lectin_dom"/>
</dbReference>
<keyword evidence="13 21" id="KW-0472">Membrane</keyword>
<dbReference type="SMART" id="SM00108">
    <property type="entry name" value="B_lectin"/>
    <property type="match status" value="1"/>
</dbReference>
<keyword evidence="7" id="KW-0732">Signal</keyword>
<dbReference type="Pfam" id="PF08276">
    <property type="entry name" value="PAN_2"/>
    <property type="match status" value="2"/>
</dbReference>
<keyword evidence="6 21" id="KW-0812">Transmembrane</keyword>
<dbReference type="InterPro" id="IPR000858">
    <property type="entry name" value="S_locus_glycoprot_dom"/>
</dbReference>
<evidence type="ECO:0000259" key="22">
    <source>
        <dbReference type="PROSITE" id="PS50011"/>
    </source>
</evidence>
<dbReference type="CDD" id="cd14066">
    <property type="entry name" value="STKc_IRAK"/>
    <property type="match status" value="1"/>
</dbReference>
<comment type="caution">
    <text evidence="19">Lacks conserved residue(s) required for the propagation of feature annotation.</text>
</comment>
<dbReference type="InterPro" id="IPR000719">
    <property type="entry name" value="Prot_kinase_dom"/>
</dbReference>
<keyword evidence="10 26" id="KW-0418">Kinase</keyword>
<reference evidence="27" key="2">
    <citation type="journal article" date="2018" name="BMC Genomics">
        <title>A manually annotated Actinidia chinensis var. chinensis (kiwifruit) genome highlights the challenges associated with draft genomes and gene prediction in plants.</title>
        <authorList>
            <person name="Pilkington S.M."/>
            <person name="Crowhurst R."/>
            <person name="Hilario E."/>
            <person name="Nardozza S."/>
            <person name="Fraser L."/>
            <person name="Peng Y."/>
            <person name="Gunaseelan K."/>
            <person name="Simpson R."/>
            <person name="Tahir J."/>
            <person name="Deroles S.C."/>
            <person name="Templeton K."/>
            <person name="Luo Z."/>
            <person name="Davy M."/>
            <person name="Cheng C."/>
            <person name="McNeilage M."/>
            <person name="Scaglione D."/>
            <person name="Liu Y."/>
            <person name="Zhang Q."/>
            <person name="Datson P."/>
            <person name="De Silva N."/>
            <person name="Gardiner S.E."/>
            <person name="Bassett H."/>
            <person name="Chagne D."/>
            <person name="McCallum J."/>
            <person name="Dzierzon H."/>
            <person name="Deng C."/>
            <person name="Wang Y.Y."/>
            <person name="Barron L."/>
            <person name="Manako K."/>
            <person name="Bowen J."/>
            <person name="Foster T.M."/>
            <person name="Erridge Z.A."/>
            <person name="Tiffin H."/>
            <person name="Waite C.N."/>
            <person name="Davies K.M."/>
            <person name="Grierson E.P."/>
            <person name="Laing W.A."/>
            <person name="Kirk R."/>
            <person name="Chen X."/>
            <person name="Wood M."/>
            <person name="Montefiori M."/>
            <person name="Brummell D.A."/>
            <person name="Schwinn K.E."/>
            <person name="Catanach A."/>
            <person name="Fullerton C."/>
            <person name="Li D."/>
            <person name="Meiyalaghan S."/>
            <person name="Nieuwenhuizen N."/>
            <person name="Read N."/>
            <person name="Prakash R."/>
            <person name="Hunter D."/>
            <person name="Zhang H."/>
            <person name="McKenzie M."/>
            <person name="Knabel M."/>
            <person name="Harris A."/>
            <person name="Allan A.C."/>
            <person name="Gleave A."/>
            <person name="Chen A."/>
            <person name="Janssen B.J."/>
            <person name="Plunkett B."/>
            <person name="Ampomah-Dwamena C."/>
            <person name="Voogd C."/>
            <person name="Leif D."/>
            <person name="Lafferty D."/>
            <person name="Souleyre E.J.F."/>
            <person name="Varkonyi-Gasic E."/>
            <person name="Gambi F."/>
            <person name="Hanley J."/>
            <person name="Yao J.L."/>
            <person name="Cheung J."/>
            <person name="David K.M."/>
            <person name="Warren B."/>
            <person name="Marsh K."/>
            <person name="Snowden K.C."/>
            <person name="Lin-Wang K."/>
            <person name="Brian L."/>
            <person name="Martinez-Sanchez M."/>
            <person name="Wang M."/>
            <person name="Ileperuma N."/>
            <person name="Macnee N."/>
            <person name="Campin R."/>
            <person name="McAtee P."/>
            <person name="Drummond R.S.M."/>
            <person name="Espley R.V."/>
            <person name="Ireland H.S."/>
            <person name="Wu R."/>
            <person name="Atkinson R.G."/>
            <person name="Karunairetnam S."/>
            <person name="Bulley S."/>
            <person name="Chunkath S."/>
            <person name="Hanley Z."/>
            <person name="Storey R."/>
            <person name="Thrimawithana A.H."/>
            <person name="Thomson S."/>
            <person name="David C."/>
            <person name="Testolin R."/>
            <person name="Huang H."/>
            <person name="Hellens R.P."/>
            <person name="Schaffer R.J."/>
        </authorList>
    </citation>
    <scope>NUCLEOTIDE SEQUENCE [LARGE SCALE GENOMIC DNA]</scope>
    <source>
        <strain evidence="27">cv. Red5</strain>
    </source>
</reference>
<evidence type="ECO:0000256" key="2">
    <source>
        <dbReference type="ARBA" id="ARBA00012513"/>
    </source>
</evidence>
<dbReference type="PROSITE" id="PS50011">
    <property type="entry name" value="PROTEIN_KINASE_DOM"/>
    <property type="match status" value="1"/>
</dbReference>
<feature type="domain" description="Bulb-type lectin" evidence="24">
    <location>
        <begin position="312"/>
        <end position="432"/>
    </location>
</feature>
<evidence type="ECO:0000256" key="19">
    <source>
        <dbReference type="PROSITE-ProRule" id="PRU00076"/>
    </source>
</evidence>
<name>A0A2R6PXQ8_ACTCC</name>
<dbReference type="Gene3D" id="1.10.510.10">
    <property type="entry name" value="Transferase(Phosphotransferase) domain 1"/>
    <property type="match status" value="1"/>
</dbReference>
<dbReference type="PROSITE" id="PS00108">
    <property type="entry name" value="PROTEIN_KINASE_ST"/>
    <property type="match status" value="1"/>
</dbReference>
<evidence type="ECO:0000256" key="11">
    <source>
        <dbReference type="ARBA" id="ARBA00022840"/>
    </source>
</evidence>
<gene>
    <name evidence="26" type="ORF">CEY00_Acc25057</name>
</gene>
<comment type="catalytic activity">
    <reaction evidence="17">
        <text>L-threonyl-[protein] + ATP = O-phospho-L-threonyl-[protein] + ADP + H(+)</text>
        <dbReference type="Rhea" id="RHEA:46608"/>
        <dbReference type="Rhea" id="RHEA-COMP:11060"/>
        <dbReference type="Rhea" id="RHEA-COMP:11605"/>
        <dbReference type="ChEBI" id="CHEBI:15378"/>
        <dbReference type="ChEBI" id="CHEBI:30013"/>
        <dbReference type="ChEBI" id="CHEBI:30616"/>
        <dbReference type="ChEBI" id="CHEBI:61977"/>
        <dbReference type="ChEBI" id="CHEBI:456216"/>
        <dbReference type="EC" id="2.7.11.1"/>
    </reaction>
</comment>
<keyword evidence="4" id="KW-0723">Serine/threonine-protein kinase</keyword>
<dbReference type="InParanoid" id="A0A2R6PXQ8"/>
<keyword evidence="14" id="KW-1015">Disulfide bond</keyword>
<dbReference type="GO" id="GO:0005524">
    <property type="term" value="F:ATP binding"/>
    <property type="evidence" value="ECO:0007669"/>
    <property type="project" value="UniProtKB-UniRule"/>
</dbReference>
<dbReference type="PROSITE" id="PS50927">
    <property type="entry name" value="BULB_LECTIN"/>
    <property type="match status" value="1"/>
</dbReference>
<keyword evidence="9 20" id="KW-0547">Nucleotide-binding</keyword>
<evidence type="ECO:0000259" key="25">
    <source>
        <dbReference type="PROSITE" id="PS50948"/>
    </source>
</evidence>
<keyword evidence="8 26" id="KW-0430">Lectin</keyword>
<dbReference type="PANTHER" id="PTHR32444">
    <property type="entry name" value="BULB-TYPE LECTIN DOMAIN-CONTAINING PROTEIN"/>
    <property type="match status" value="1"/>
</dbReference>
<evidence type="ECO:0000256" key="10">
    <source>
        <dbReference type="ARBA" id="ARBA00022777"/>
    </source>
</evidence>
<evidence type="ECO:0000256" key="21">
    <source>
        <dbReference type="SAM" id="Phobius"/>
    </source>
</evidence>
<evidence type="ECO:0000256" key="14">
    <source>
        <dbReference type="ARBA" id="ARBA00023157"/>
    </source>
</evidence>
<dbReference type="EMBL" id="NKQK01000022">
    <property type="protein sequence ID" value="PSR98540.1"/>
    <property type="molecule type" value="Genomic_DNA"/>
</dbReference>
<dbReference type="Proteomes" id="UP000241394">
    <property type="component" value="Chromosome LG22"/>
</dbReference>
<dbReference type="PROSITE" id="PS50026">
    <property type="entry name" value="EGF_3"/>
    <property type="match status" value="2"/>
</dbReference>
<reference evidence="26 27" key="1">
    <citation type="submission" date="2017-07" db="EMBL/GenBank/DDBJ databases">
        <title>An improved, manually edited Actinidia chinensis var. chinensis (kiwifruit) genome highlights the challenges associated with draft genomes and gene prediction in plants.</title>
        <authorList>
            <person name="Pilkington S."/>
            <person name="Crowhurst R."/>
            <person name="Hilario E."/>
            <person name="Nardozza S."/>
            <person name="Fraser L."/>
            <person name="Peng Y."/>
            <person name="Gunaseelan K."/>
            <person name="Simpson R."/>
            <person name="Tahir J."/>
            <person name="Deroles S."/>
            <person name="Templeton K."/>
            <person name="Luo Z."/>
            <person name="Davy M."/>
            <person name="Cheng C."/>
            <person name="Mcneilage M."/>
            <person name="Scaglione D."/>
            <person name="Liu Y."/>
            <person name="Zhang Q."/>
            <person name="Datson P."/>
            <person name="De Silva N."/>
            <person name="Gardiner S."/>
            <person name="Bassett H."/>
            <person name="Chagne D."/>
            <person name="Mccallum J."/>
            <person name="Dzierzon H."/>
            <person name="Deng C."/>
            <person name="Wang Y.-Y."/>
            <person name="Barron N."/>
            <person name="Manako K."/>
            <person name="Bowen J."/>
            <person name="Foster T."/>
            <person name="Erridge Z."/>
            <person name="Tiffin H."/>
            <person name="Waite C."/>
            <person name="Davies K."/>
            <person name="Grierson E."/>
            <person name="Laing W."/>
            <person name="Kirk R."/>
            <person name="Chen X."/>
            <person name="Wood M."/>
            <person name="Montefiori M."/>
            <person name="Brummell D."/>
            <person name="Schwinn K."/>
            <person name="Catanach A."/>
            <person name="Fullerton C."/>
            <person name="Li D."/>
            <person name="Meiyalaghan S."/>
            <person name="Nieuwenhuizen N."/>
            <person name="Read N."/>
            <person name="Prakash R."/>
            <person name="Hunter D."/>
            <person name="Zhang H."/>
            <person name="Mckenzie M."/>
            <person name="Knabel M."/>
            <person name="Harris A."/>
            <person name="Allan A."/>
            <person name="Chen A."/>
            <person name="Janssen B."/>
            <person name="Plunkett B."/>
            <person name="Dwamena C."/>
            <person name="Voogd C."/>
            <person name="Leif D."/>
            <person name="Lafferty D."/>
            <person name="Souleyre E."/>
            <person name="Varkonyi-Gasic E."/>
            <person name="Gambi F."/>
            <person name="Hanley J."/>
            <person name="Yao J.-L."/>
            <person name="Cheung J."/>
            <person name="David K."/>
            <person name="Warren B."/>
            <person name="Marsh K."/>
            <person name="Snowden K."/>
            <person name="Lin-Wang K."/>
            <person name="Brian L."/>
            <person name="Martinez-Sanchez M."/>
            <person name="Wang M."/>
            <person name="Ileperuma N."/>
            <person name="Macnee N."/>
            <person name="Campin R."/>
            <person name="Mcatee P."/>
            <person name="Drummond R."/>
            <person name="Espley R."/>
            <person name="Ireland H."/>
            <person name="Wu R."/>
            <person name="Atkinson R."/>
            <person name="Karunairetnam S."/>
            <person name="Bulley S."/>
            <person name="Chunkath S."/>
            <person name="Hanley Z."/>
            <person name="Storey R."/>
            <person name="Thrimawithana A."/>
            <person name="Thomson S."/>
            <person name="David C."/>
            <person name="Testolin R."/>
        </authorList>
    </citation>
    <scope>NUCLEOTIDE SEQUENCE [LARGE SCALE GENOMIC DNA]</scope>
    <source>
        <strain evidence="27">cv. Red5</strain>
        <tissue evidence="26">Young leaf</tissue>
    </source>
</reference>
<evidence type="ECO:0000256" key="13">
    <source>
        <dbReference type="ARBA" id="ARBA00023136"/>
    </source>
</evidence>
<dbReference type="Pfam" id="PF01453">
    <property type="entry name" value="B_lectin"/>
    <property type="match status" value="2"/>
</dbReference>
<comment type="catalytic activity">
    <reaction evidence="18">
        <text>L-seryl-[protein] + ATP = O-phospho-L-seryl-[protein] + ADP + H(+)</text>
        <dbReference type="Rhea" id="RHEA:17989"/>
        <dbReference type="Rhea" id="RHEA-COMP:9863"/>
        <dbReference type="Rhea" id="RHEA-COMP:11604"/>
        <dbReference type="ChEBI" id="CHEBI:15378"/>
        <dbReference type="ChEBI" id="CHEBI:29999"/>
        <dbReference type="ChEBI" id="CHEBI:30616"/>
        <dbReference type="ChEBI" id="CHEBI:83421"/>
        <dbReference type="ChEBI" id="CHEBI:456216"/>
        <dbReference type="EC" id="2.7.11.1"/>
    </reaction>
</comment>
<dbReference type="GO" id="GO:0030246">
    <property type="term" value="F:carbohydrate binding"/>
    <property type="evidence" value="ECO:0007669"/>
    <property type="project" value="UniProtKB-KW"/>
</dbReference>
<accession>A0A2R6PXQ8</accession>
<dbReference type="CDD" id="cd01098">
    <property type="entry name" value="PAN_AP_plant"/>
    <property type="match status" value="2"/>
</dbReference>
<evidence type="ECO:0000256" key="6">
    <source>
        <dbReference type="ARBA" id="ARBA00022692"/>
    </source>
</evidence>
<evidence type="ECO:0000256" key="5">
    <source>
        <dbReference type="ARBA" id="ARBA00022679"/>
    </source>
</evidence>
<keyword evidence="5" id="KW-0808">Transferase</keyword>
<keyword evidence="11 20" id="KW-0067">ATP-binding</keyword>
<evidence type="ECO:0000256" key="16">
    <source>
        <dbReference type="ARBA" id="ARBA00023180"/>
    </source>
</evidence>